<evidence type="ECO:0000313" key="4">
    <source>
        <dbReference type="EMBL" id="SVB97336.1"/>
    </source>
</evidence>
<keyword evidence="1" id="KW-0489">Methyltransferase</keyword>
<evidence type="ECO:0000256" key="2">
    <source>
        <dbReference type="ARBA" id="ARBA00022679"/>
    </source>
</evidence>
<reference evidence="4" key="1">
    <citation type="submission" date="2018-05" db="EMBL/GenBank/DDBJ databases">
        <authorList>
            <person name="Lanie J.A."/>
            <person name="Ng W.-L."/>
            <person name="Kazmierczak K.M."/>
            <person name="Andrzejewski T.M."/>
            <person name="Davidsen T.M."/>
            <person name="Wayne K.J."/>
            <person name="Tettelin H."/>
            <person name="Glass J.I."/>
            <person name="Rusch D."/>
            <person name="Podicherti R."/>
            <person name="Tsui H.-C.T."/>
            <person name="Winkler M.E."/>
        </authorList>
    </citation>
    <scope>NUCLEOTIDE SEQUENCE</scope>
</reference>
<name>A0A382ICK9_9ZZZZ</name>
<protein>
    <recommendedName>
        <fullName evidence="3">Hcy-binding domain-containing protein</fullName>
    </recommendedName>
</protein>
<dbReference type="Pfam" id="PF02574">
    <property type="entry name" value="S-methyl_trans"/>
    <property type="match status" value="1"/>
</dbReference>
<dbReference type="SUPFAM" id="SSF82282">
    <property type="entry name" value="Homocysteine S-methyltransferase"/>
    <property type="match status" value="1"/>
</dbReference>
<dbReference type="InterPro" id="IPR003726">
    <property type="entry name" value="HCY_dom"/>
</dbReference>
<gene>
    <name evidence="4" type="ORF">METZ01_LOCUS250190</name>
</gene>
<dbReference type="PANTHER" id="PTHR11103">
    <property type="entry name" value="SLR1189 PROTEIN"/>
    <property type="match status" value="1"/>
</dbReference>
<dbReference type="GO" id="GO:0009086">
    <property type="term" value="P:methionine biosynthetic process"/>
    <property type="evidence" value="ECO:0007669"/>
    <property type="project" value="InterPro"/>
</dbReference>
<dbReference type="PIRSF" id="PIRSF037505">
    <property type="entry name" value="Betaine_HMT"/>
    <property type="match status" value="1"/>
</dbReference>
<sequence length="310" mass="33599">MSYNTINEKLLGGLPVLLDGGIGTEVMKRGVRWRQHGIEDAPDIIRDIHIDYLNAGVDILTTHTFNLTKRNFINFFRDGEHMTLIGASGLSSKADELCRSSVSLAKEALTETGKSETVPLAGSISPVMHIFRPDLSPPENDCLAHHRECVEVLSGCGVDLIFFEGMNNIREAQAALEAARGFDLPVWMSFVPDMDGNLLSGELLQSAADLARSQGAEAVLVSAGSMPMITKSLPNIIINGSPSGAKAIIGRYSPPSWKPDFYPRFENTEEILPGTYAREAQGWLNQGVQIIGGSSGTTPEHIRAVREIIG</sequence>
<evidence type="ECO:0000256" key="1">
    <source>
        <dbReference type="ARBA" id="ARBA00022603"/>
    </source>
</evidence>
<dbReference type="PROSITE" id="PS50970">
    <property type="entry name" value="HCY"/>
    <property type="match status" value="1"/>
</dbReference>
<keyword evidence="2" id="KW-0808">Transferase</keyword>
<proteinExistence type="predicted"/>
<dbReference type="Gene3D" id="3.20.20.330">
    <property type="entry name" value="Homocysteine-binding-like domain"/>
    <property type="match status" value="1"/>
</dbReference>
<dbReference type="PANTHER" id="PTHR11103:SF18">
    <property type="entry name" value="SLR1189 PROTEIN"/>
    <property type="match status" value="1"/>
</dbReference>
<dbReference type="AlphaFoldDB" id="A0A382ICK9"/>
<dbReference type="GO" id="GO:0008168">
    <property type="term" value="F:methyltransferase activity"/>
    <property type="evidence" value="ECO:0007669"/>
    <property type="project" value="UniProtKB-KW"/>
</dbReference>
<dbReference type="GO" id="GO:0008270">
    <property type="term" value="F:zinc ion binding"/>
    <property type="evidence" value="ECO:0007669"/>
    <property type="project" value="InterPro"/>
</dbReference>
<organism evidence="4">
    <name type="scientific">marine metagenome</name>
    <dbReference type="NCBI Taxonomy" id="408172"/>
    <lineage>
        <taxon>unclassified sequences</taxon>
        <taxon>metagenomes</taxon>
        <taxon>ecological metagenomes</taxon>
    </lineage>
</organism>
<dbReference type="InterPro" id="IPR036589">
    <property type="entry name" value="HCY_dom_sf"/>
</dbReference>
<dbReference type="InterPro" id="IPR017226">
    <property type="entry name" value="BHMT-like"/>
</dbReference>
<accession>A0A382ICK9</accession>
<feature type="domain" description="Hcy-binding" evidence="3">
    <location>
        <begin position="4"/>
        <end position="309"/>
    </location>
</feature>
<dbReference type="GO" id="GO:0032259">
    <property type="term" value="P:methylation"/>
    <property type="evidence" value="ECO:0007669"/>
    <property type="project" value="UniProtKB-KW"/>
</dbReference>
<evidence type="ECO:0000259" key="3">
    <source>
        <dbReference type="PROSITE" id="PS50970"/>
    </source>
</evidence>
<dbReference type="EMBL" id="UINC01066529">
    <property type="protein sequence ID" value="SVB97336.1"/>
    <property type="molecule type" value="Genomic_DNA"/>
</dbReference>